<protein>
    <submittedName>
        <fullName evidence="1">Uncharacterized protein</fullName>
    </submittedName>
</protein>
<name>A0ACB8UUQ2_9EURO</name>
<sequence>MWLNVFVTALERLEVPLSEYVHSIILSTYVRPTVRSGIRRPDQTNQKEFIDLGVTPNTMAAKLFRHAKLDVNALCQLASSLRHGRPCSCDPDQAPQGGSLYWVVFVVFDDAVEWVFRSPRPDGVVQADETISKLLASEAATLRYIRSHSAIPVPEVYAYSPSKNNDIGVPYILMSKAAGFLLRKKWENPGLQQTALSTEEKSKILSQLGTITWQLSQLRFEEIGSLFEDNGHIQIKSCLSRGLVESERDTLDDLPRGPFSSEMLYFHALVSGFLQHVECLQLFHHCFLAPIPTRKNYDDHEEFRKACDHWNNFVILGSKIDGSDNRVDYTIVGDFLREMVSKETLWPSRNINAKGFPLHHPDLSVNNIFINDNCDITCIIDWAFCSSVPASILFMAPGLPMSRDELDAPLVAAFEEGLNEAMQADHGEDSMQIYHHTPAMFPAKRIIWSFSRLISFDSIGDYYLFDNIWQLSDQNNVDFLTFFRLKESSDHYLQLHKEMRQYDEPPDVTKKQEIELSQRDMLGLTVSRKLSLVSEWTSRYRKDDTQGIRRNGGHFVADDKLWRWILNSLEQAGLS</sequence>
<gene>
    <name evidence="1" type="ORF">LOY88_004056</name>
</gene>
<organism evidence="1">
    <name type="scientific">Ophidiomyces ophidiicola</name>
    <dbReference type="NCBI Taxonomy" id="1387563"/>
    <lineage>
        <taxon>Eukaryota</taxon>
        <taxon>Fungi</taxon>
        <taxon>Dikarya</taxon>
        <taxon>Ascomycota</taxon>
        <taxon>Pezizomycotina</taxon>
        <taxon>Eurotiomycetes</taxon>
        <taxon>Eurotiomycetidae</taxon>
        <taxon>Onygenales</taxon>
        <taxon>Onygenaceae</taxon>
        <taxon>Ophidiomyces</taxon>
    </lineage>
</organism>
<evidence type="ECO:0000313" key="1">
    <source>
        <dbReference type="EMBL" id="KAI2385555.1"/>
    </source>
</evidence>
<reference evidence="1" key="1">
    <citation type="journal article" date="2022" name="bioRxiv">
        <title>Population genetic analysis of Ophidiomyces ophidiicola, the causative agent of snake fungal disease, indicates recent introductions to the USA.</title>
        <authorList>
            <person name="Ladner J.T."/>
            <person name="Palmer J.M."/>
            <person name="Ettinger C.L."/>
            <person name="Stajich J.E."/>
            <person name="Farrell T.M."/>
            <person name="Glorioso B.M."/>
            <person name="Lawson B."/>
            <person name="Price S.J."/>
            <person name="Stengle A.G."/>
            <person name="Grear D.A."/>
            <person name="Lorch J.M."/>
        </authorList>
    </citation>
    <scope>NUCLEOTIDE SEQUENCE</scope>
    <source>
        <strain evidence="1">NWHC 24266-5</strain>
    </source>
</reference>
<accession>A0ACB8UUQ2</accession>
<comment type="caution">
    <text evidence="1">The sequence shown here is derived from an EMBL/GenBank/DDBJ whole genome shotgun (WGS) entry which is preliminary data.</text>
</comment>
<proteinExistence type="predicted"/>
<dbReference type="EMBL" id="JALBCA010000057">
    <property type="protein sequence ID" value="KAI2385555.1"/>
    <property type="molecule type" value="Genomic_DNA"/>
</dbReference>